<reference evidence="2" key="1">
    <citation type="submission" date="2018-11" db="EMBL/GenBank/DDBJ databases">
        <authorList>
            <consortium name="Pathogen Informatics"/>
        </authorList>
    </citation>
    <scope>NUCLEOTIDE SEQUENCE</scope>
</reference>
<evidence type="ECO:0000313" key="3">
    <source>
        <dbReference type="Proteomes" id="UP000784294"/>
    </source>
</evidence>
<feature type="region of interest" description="Disordered" evidence="1">
    <location>
        <begin position="127"/>
        <end position="162"/>
    </location>
</feature>
<dbReference type="Proteomes" id="UP000784294">
    <property type="component" value="Unassembled WGS sequence"/>
</dbReference>
<keyword evidence="3" id="KW-1185">Reference proteome</keyword>
<organism evidence="2 3">
    <name type="scientific">Protopolystoma xenopodis</name>
    <dbReference type="NCBI Taxonomy" id="117903"/>
    <lineage>
        <taxon>Eukaryota</taxon>
        <taxon>Metazoa</taxon>
        <taxon>Spiralia</taxon>
        <taxon>Lophotrochozoa</taxon>
        <taxon>Platyhelminthes</taxon>
        <taxon>Monogenea</taxon>
        <taxon>Polyopisthocotylea</taxon>
        <taxon>Polystomatidea</taxon>
        <taxon>Polystomatidae</taxon>
        <taxon>Protopolystoma</taxon>
    </lineage>
</organism>
<name>A0A3S5AL43_9PLAT</name>
<evidence type="ECO:0000256" key="1">
    <source>
        <dbReference type="SAM" id="MobiDB-lite"/>
    </source>
</evidence>
<dbReference type="AlphaFoldDB" id="A0A3S5AL43"/>
<sequence>MLGTVAKPLGGVLDLVSGAMTSLREAARPSAQGRPRRRRPRRAGLSWAGAGGLEMVSSSTGRYNDHIKRSNTAVHVDGGTGGGEGVDKNVGAPTVRGHQGDIQITGRGPIHLIGVDCINQLRSSVNIATSDTNETEDDGDEENEEDDEGENTTDYDDTDGEETNDAFIGTSEVWGVAPGVTPVAQLPIYLPSQAVGQLQLRRICAGLPNVMRQQPPGPSGVSGKFFVLLAGFQGYQ</sequence>
<comment type="caution">
    <text evidence="2">The sequence shown here is derived from an EMBL/GenBank/DDBJ whole genome shotgun (WGS) entry which is preliminary data.</text>
</comment>
<feature type="region of interest" description="Disordered" evidence="1">
    <location>
        <begin position="25"/>
        <end position="44"/>
    </location>
</feature>
<gene>
    <name evidence="2" type="ORF">PXEA_LOCUS16266</name>
</gene>
<proteinExistence type="predicted"/>
<evidence type="ECO:0000313" key="2">
    <source>
        <dbReference type="EMBL" id="VEL22826.1"/>
    </source>
</evidence>
<accession>A0A3S5AL43</accession>
<feature type="compositionally biased region" description="Acidic residues" evidence="1">
    <location>
        <begin position="133"/>
        <end position="162"/>
    </location>
</feature>
<protein>
    <submittedName>
        <fullName evidence="2">Uncharacterized protein</fullName>
    </submittedName>
</protein>
<dbReference type="EMBL" id="CAAALY010058593">
    <property type="protein sequence ID" value="VEL22826.1"/>
    <property type="molecule type" value="Genomic_DNA"/>
</dbReference>